<feature type="compositionally biased region" description="Basic and acidic residues" evidence="1">
    <location>
        <begin position="37"/>
        <end position="47"/>
    </location>
</feature>
<keyword evidence="3" id="KW-1185">Reference proteome</keyword>
<name>A0ABZ1IE06_9PSEU</name>
<dbReference type="Proteomes" id="UP001330812">
    <property type="component" value="Chromosome"/>
</dbReference>
<protein>
    <submittedName>
        <fullName evidence="2">Uncharacterized protein</fullName>
    </submittedName>
</protein>
<accession>A0ABZ1IE06</accession>
<dbReference type="RefSeq" id="WP_326835459.1">
    <property type="nucleotide sequence ID" value="NZ_CP142149.1"/>
</dbReference>
<evidence type="ECO:0000256" key="1">
    <source>
        <dbReference type="SAM" id="MobiDB-lite"/>
    </source>
</evidence>
<gene>
    <name evidence="2" type="ORF">VSH64_11115</name>
</gene>
<proteinExistence type="predicted"/>
<reference evidence="2 3" key="1">
    <citation type="journal article" date="2015" name="Int. J. Syst. Evol. Microbiol.">
        <title>Amycolatopsis rhabdoformis sp. nov., an actinomycete isolated from a tropical forest soil.</title>
        <authorList>
            <person name="Souza W.R."/>
            <person name="Silva R.E."/>
            <person name="Goodfellow M."/>
            <person name="Busarakam K."/>
            <person name="Figueiro F.S."/>
            <person name="Ferreira D."/>
            <person name="Rodrigues-Filho E."/>
            <person name="Moraes L.A.B."/>
            <person name="Zucchi T.D."/>
        </authorList>
    </citation>
    <scope>NUCLEOTIDE SEQUENCE [LARGE SCALE GENOMIC DNA]</scope>
    <source>
        <strain evidence="2 3">NCIMB 14900</strain>
    </source>
</reference>
<sequence>MTDQTWPRHWWSRDQLLSWEEFDLRRQATRLGLPADWLRERPSRDPDPPCPDCQEFPGSA</sequence>
<dbReference type="EMBL" id="CP142149">
    <property type="protein sequence ID" value="WSE32652.1"/>
    <property type="molecule type" value="Genomic_DNA"/>
</dbReference>
<feature type="region of interest" description="Disordered" evidence="1">
    <location>
        <begin position="35"/>
        <end position="60"/>
    </location>
</feature>
<evidence type="ECO:0000313" key="3">
    <source>
        <dbReference type="Proteomes" id="UP001330812"/>
    </source>
</evidence>
<evidence type="ECO:0000313" key="2">
    <source>
        <dbReference type="EMBL" id="WSE32652.1"/>
    </source>
</evidence>
<organism evidence="2 3">
    <name type="scientific">Amycolatopsis rhabdoformis</name>
    <dbReference type="NCBI Taxonomy" id="1448059"/>
    <lineage>
        <taxon>Bacteria</taxon>
        <taxon>Bacillati</taxon>
        <taxon>Actinomycetota</taxon>
        <taxon>Actinomycetes</taxon>
        <taxon>Pseudonocardiales</taxon>
        <taxon>Pseudonocardiaceae</taxon>
        <taxon>Amycolatopsis</taxon>
    </lineage>
</organism>